<proteinExistence type="predicted"/>
<feature type="compositionally biased region" description="Basic and acidic residues" evidence="1">
    <location>
        <begin position="51"/>
        <end position="63"/>
    </location>
</feature>
<feature type="region of interest" description="Disordered" evidence="1">
    <location>
        <begin position="51"/>
        <end position="98"/>
    </location>
</feature>
<keyword evidence="3" id="KW-1185">Reference proteome</keyword>
<dbReference type="AlphaFoldDB" id="A0A2Z6ZSM3"/>
<dbReference type="GO" id="GO:0016787">
    <property type="term" value="F:hydrolase activity"/>
    <property type="evidence" value="ECO:0007669"/>
    <property type="project" value="UniProtKB-KW"/>
</dbReference>
<protein>
    <submittedName>
        <fullName evidence="2">Ubiquitin carboxyl-terminal hydrolase 1</fullName>
    </submittedName>
</protein>
<name>A0A2Z6ZSM3_9LAMI</name>
<organism evidence="2 3">
    <name type="scientific">Dorcoceras hygrometricum</name>
    <dbReference type="NCBI Taxonomy" id="472368"/>
    <lineage>
        <taxon>Eukaryota</taxon>
        <taxon>Viridiplantae</taxon>
        <taxon>Streptophyta</taxon>
        <taxon>Embryophyta</taxon>
        <taxon>Tracheophyta</taxon>
        <taxon>Spermatophyta</taxon>
        <taxon>Magnoliopsida</taxon>
        <taxon>eudicotyledons</taxon>
        <taxon>Gunneridae</taxon>
        <taxon>Pentapetalae</taxon>
        <taxon>asterids</taxon>
        <taxon>lamiids</taxon>
        <taxon>Lamiales</taxon>
        <taxon>Gesneriaceae</taxon>
        <taxon>Didymocarpoideae</taxon>
        <taxon>Trichosporeae</taxon>
        <taxon>Loxocarpinae</taxon>
        <taxon>Dorcoceras</taxon>
    </lineage>
</organism>
<evidence type="ECO:0000256" key="1">
    <source>
        <dbReference type="SAM" id="MobiDB-lite"/>
    </source>
</evidence>
<accession>A0A2Z6ZSM3</accession>
<dbReference type="Proteomes" id="UP000250235">
    <property type="component" value="Unassembled WGS sequence"/>
</dbReference>
<gene>
    <name evidence="2" type="ORF">F511_46823</name>
</gene>
<keyword evidence="2" id="KW-0378">Hydrolase</keyword>
<dbReference type="EMBL" id="KV148904">
    <property type="protein sequence ID" value="KZT76152.1"/>
    <property type="molecule type" value="Genomic_DNA"/>
</dbReference>
<evidence type="ECO:0000313" key="2">
    <source>
        <dbReference type="EMBL" id="KZT76152.1"/>
    </source>
</evidence>
<reference evidence="2 3" key="1">
    <citation type="journal article" date="2015" name="Proc. Natl. Acad. Sci. U.S.A.">
        <title>The resurrection genome of Boea hygrometrica: A blueprint for survival of dehydration.</title>
        <authorList>
            <person name="Xiao L."/>
            <person name="Yang G."/>
            <person name="Zhang L."/>
            <person name="Yang X."/>
            <person name="Zhao S."/>
            <person name="Ji Z."/>
            <person name="Zhou Q."/>
            <person name="Hu M."/>
            <person name="Wang Y."/>
            <person name="Chen M."/>
            <person name="Xu Y."/>
            <person name="Jin H."/>
            <person name="Xiao X."/>
            <person name="Hu G."/>
            <person name="Bao F."/>
            <person name="Hu Y."/>
            <person name="Wan P."/>
            <person name="Li L."/>
            <person name="Deng X."/>
            <person name="Kuang T."/>
            <person name="Xiang C."/>
            <person name="Zhu J.K."/>
            <person name="Oliver M.J."/>
            <person name="He Y."/>
        </authorList>
    </citation>
    <scope>NUCLEOTIDE SEQUENCE [LARGE SCALE GENOMIC DNA]</scope>
    <source>
        <strain evidence="3">cv. XS01</strain>
    </source>
</reference>
<feature type="compositionally biased region" description="Basic residues" evidence="1">
    <location>
        <begin position="81"/>
        <end position="92"/>
    </location>
</feature>
<evidence type="ECO:0000313" key="3">
    <source>
        <dbReference type="Proteomes" id="UP000250235"/>
    </source>
</evidence>
<sequence>MTTAIHFGIQICLLLNGDPTVMMGEATTFPPFKILSAKTVKTYVATNETIDARGKSDEPDVAKIARSKKRPIATDDDPAVTKKKRTSKRKASSSKDNMDIVSVAQEAIPLQTFESSTAVSAEQSPVPK</sequence>